<organism evidence="3">
    <name type="scientific">Volvox carteri f. nagariensis</name>
    <dbReference type="NCBI Taxonomy" id="3068"/>
    <lineage>
        <taxon>Eukaryota</taxon>
        <taxon>Viridiplantae</taxon>
        <taxon>Chlorophyta</taxon>
        <taxon>core chlorophytes</taxon>
        <taxon>Chlorophyceae</taxon>
        <taxon>CS clade</taxon>
        <taxon>Chlamydomonadales</taxon>
        <taxon>Volvocaceae</taxon>
        <taxon>Volvox</taxon>
    </lineage>
</organism>
<feature type="compositionally biased region" description="Low complexity" evidence="1">
    <location>
        <begin position="129"/>
        <end position="146"/>
    </location>
</feature>
<gene>
    <name evidence="2" type="ORF">VOLCADRAFT_93079</name>
</gene>
<feature type="region of interest" description="Disordered" evidence="1">
    <location>
        <begin position="45"/>
        <end position="75"/>
    </location>
</feature>
<dbReference type="OrthoDB" id="549822at2759"/>
<dbReference type="InParanoid" id="D8U1A4"/>
<sequence>MRRSGLRAARSGGAVTAVLTLAMIGLVAGFATAAITLTGGESVQGISADSSVSSSGDHPYDPASSSSDLDAKGKKGKLPFRTGSIVRLVSPGLERACDVASDPAPYGPYGPGGDTPYSPGGGDDGGGWWARRSSLSSAGSDGASLGRKGGSDGGGVGGAYDYGGGDDAPAFVWCNATIPDGPPQPYPSGGGNSGNSGGMLTWMGSLAAAVIDAAATALGVEDAVRPGGGNDVVRNSQWDLDGFVLMGTDFQTADMYSGGRVFLKNQNSRKFCRLAGSKDDGDDLDANAYGGPSLTRRGGGAPPSSPAALVCDEMTSSELTEFVVELVQEDEEEQAVARMQDDQQDEQDEQDEQGELPPPTGSPDPQGGSGHTHSMEGMTRYRILAKWTCISKHLQYTCHPATYSPLSAAGLSPRRVAASEQRDLLLLLSFSAFL</sequence>
<dbReference type="Proteomes" id="UP000001058">
    <property type="component" value="Unassembled WGS sequence"/>
</dbReference>
<dbReference type="KEGG" id="vcn:VOLCADRAFT_93079"/>
<feature type="compositionally biased region" description="Low complexity" evidence="1">
    <location>
        <begin position="45"/>
        <end position="57"/>
    </location>
</feature>
<dbReference type="AlphaFoldDB" id="D8U1A4"/>
<evidence type="ECO:0000313" key="3">
    <source>
        <dbReference type="Proteomes" id="UP000001058"/>
    </source>
</evidence>
<name>D8U1A4_VOLCA</name>
<feature type="region of interest" description="Disordered" evidence="1">
    <location>
        <begin position="330"/>
        <end position="374"/>
    </location>
</feature>
<dbReference type="RefSeq" id="XP_002952380.1">
    <property type="nucleotide sequence ID" value="XM_002952334.1"/>
</dbReference>
<feature type="compositionally biased region" description="Acidic residues" evidence="1">
    <location>
        <begin position="342"/>
        <end position="354"/>
    </location>
</feature>
<protein>
    <submittedName>
        <fullName evidence="2">Uncharacterized protein</fullName>
    </submittedName>
</protein>
<dbReference type="GeneID" id="9628708"/>
<reference evidence="2 3" key="1">
    <citation type="journal article" date="2010" name="Science">
        <title>Genomic analysis of organismal complexity in the multicellular green alga Volvox carteri.</title>
        <authorList>
            <person name="Prochnik S.E."/>
            <person name="Umen J."/>
            <person name="Nedelcu A.M."/>
            <person name="Hallmann A."/>
            <person name="Miller S.M."/>
            <person name="Nishii I."/>
            <person name="Ferris P."/>
            <person name="Kuo A."/>
            <person name="Mitros T."/>
            <person name="Fritz-Laylin L.K."/>
            <person name="Hellsten U."/>
            <person name="Chapman J."/>
            <person name="Simakov O."/>
            <person name="Rensing S.A."/>
            <person name="Terry A."/>
            <person name="Pangilinan J."/>
            <person name="Kapitonov V."/>
            <person name="Jurka J."/>
            <person name="Salamov A."/>
            <person name="Shapiro H."/>
            <person name="Schmutz J."/>
            <person name="Grimwood J."/>
            <person name="Lindquist E."/>
            <person name="Lucas S."/>
            <person name="Grigoriev I.V."/>
            <person name="Schmitt R."/>
            <person name="Kirk D."/>
            <person name="Rokhsar D.S."/>
        </authorList>
    </citation>
    <scope>NUCLEOTIDE SEQUENCE [LARGE SCALE GENOMIC DNA]</scope>
    <source>
        <strain evidence="3">f. Nagariensis / Eve</strain>
    </source>
</reference>
<evidence type="ECO:0000256" key="1">
    <source>
        <dbReference type="SAM" id="MobiDB-lite"/>
    </source>
</evidence>
<dbReference type="EMBL" id="GL378350">
    <property type="protein sequence ID" value="EFJ46523.1"/>
    <property type="molecule type" value="Genomic_DNA"/>
</dbReference>
<accession>D8U1A4</accession>
<proteinExistence type="predicted"/>
<feature type="region of interest" description="Disordered" evidence="1">
    <location>
        <begin position="275"/>
        <end position="307"/>
    </location>
</feature>
<evidence type="ECO:0000313" key="2">
    <source>
        <dbReference type="EMBL" id="EFJ46523.1"/>
    </source>
</evidence>
<keyword evidence="3" id="KW-1185">Reference proteome</keyword>
<feature type="compositionally biased region" description="Gly residues" evidence="1">
    <location>
        <begin position="109"/>
        <end position="128"/>
    </location>
</feature>
<feature type="region of interest" description="Disordered" evidence="1">
    <location>
        <begin position="102"/>
        <end position="153"/>
    </location>
</feature>